<comment type="caution">
    <text evidence="5">The sequence shown here is derived from an EMBL/GenBank/DDBJ whole genome shotgun (WGS) entry which is preliminary data.</text>
</comment>
<feature type="DNA-binding region" description="OmpR/PhoB-type" evidence="3">
    <location>
        <begin position="1"/>
        <end position="90"/>
    </location>
</feature>
<dbReference type="SMART" id="SM01043">
    <property type="entry name" value="BTAD"/>
    <property type="match status" value="1"/>
</dbReference>
<evidence type="ECO:0000313" key="5">
    <source>
        <dbReference type="EMBL" id="MBP2321332.1"/>
    </source>
</evidence>
<dbReference type="CDD" id="cd15831">
    <property type="entry name" value="BTAD"/>
    <property type="match status" value="1"/>
</dbReference>
<organism evidence="5 6">
    <name type="scientific">Kibdelosporangium banguiense</name>
    <dbReference type="NCBI Taxonomy" id="1365924"/>
    <lineage>
        <taxon>Bacteria</taxon>
        <taxon>Bacillati</taxon>
        <taxon>Actinomycetota</taxon>
        <taxon>Actinomycetes</taxon>
        <taxon>Pseudonocardiales</taxon>
        <taxon>Pseudonocardiaceae</taxon>
        <taxon>Kibdelosporangium</taxon>
    </lineage>
</organism>
<feature type="domain" description="OmpR/PhoB-type" evidence="4">
    <location>
        <begin position="1"/>
        <end position="90"/>
    </location>
</feature>
<protein>
    <submittedName>
        <fullName evidence="5">ATPase/DNA-binding SARP family transcriptional activator</fullName>
    </submittedName>
</protein>
<dbReference type="SMART" id="SM00862">
    <property type="entry name" value="Trans_reg_C"/>
    <property type="match status" value="1"/>
</dbReference>
<dbReference type="RefSeq" id="WP_209636148.1">
    <property type="nucleotide sequence ID" value="NZ_JAGINW010000001.1"/>
</dbReference>
<dbReference type="InterPro" id="IPR005158">
    <property type="entry name" value="BTAD"/>
</dbReference>
<dbReference type="Pfam" id="PF00486">
    <property type="entry name" value="Trans_reg_C"/>
    <property type="match status" value="1"/>
</dbReference>
<gene>
    <name evidence="5" type="ORF">JOF56_001717</name>
</gene>
<proteinExistence type="inferred from homology"/>
<evidence type="ECO:0000313" key="6">
    <source>
        <dbReference type="Proteomes" id="UP001519332"/>
    </source>
</evidence>
<dbReference type="PRINTS" id="PR00364">
    <property type="entry name" value="DISEASERSIST"/>
</dbReference>
<dbReference type="InterPro" id="IPR058852">
    <property type="entry name" value="HTH_77"/>
</dbReference>
<dbReference type="PROSITE" id="PS51755">
    <property type="entry name" value="OMPR_PHOB"/>
    <property type="match status" value="1"/>
</dbReference>
<dbReference type="InterPro" id="IPR027417">
    <property type="entry name" value="P-loop_NTPase"/>
</dbReference>
<dbReference type="Gene3D" id="1.10.10.10">
    <property type="entry name" value="Winged helix-like DNA-binding domain superfamily/Winged helix DNA-binding domain"/>
    <property type="match status" value="1"/>
</dbReference>
<dbReference type="SUPFAM" id="SSF48452">
    <property type="entry name" value="TPR-like"/>
    <property type="match status" value="2"/>
</dbReference>
<dbReference type="Pfam" id="PF03704">
    <property type="entry name" value="BTAD"/>
    <property type="match status" value="1"/>
</dbReference>
<accession>A0ABS4TA87</accession>
<keyword evidence="2 3" id="KW-0238">DNA-binding</keyword>
<keyword evidence="6" id="KW-1185">Reference proteome</keyword>
<dbReference type="SUPFAM" id="SSF46894">
    <property type="entry name" value="C-terminal effector domain of the bipartite response regulators"/>
    <property type="match status" value="1"/>
</dbReference>
<dbReference type="InterPro" id="IPR036388">
    <property type="entry name" value="WH-like_DNA-bd_sf"/>
</dbReference>
<dbReference type="PANTHER" id="PTHR47691:SF3">
    <property type="entry name" value="HTH-TYPE TRANSCRIPTIONAL REGULATOR RV0890C-RELATED"/>
    <property type="match status" value="1"/>
</dbReference>
<dbReference type="Gene3D" id="3.40.50.300">
    <property type="entry name" value="P-loop containing nucleotide triphosphate hydrolases"/>
    <property type="match status" value="1"/>
</dbReference>
<dbReference type="Gene3D" id="1.25.40.10">
    <property type="entry name" value="Tetratricopeptide repeat domain"/>
    <property type="match status" value="2"/>
</dbReference>
<evidence type="ECO:0000256" key="3">
    <source>
        <dbReference type="PROSITE-ProRule" id="PRU01091"/>
    </source>
</evidence>
<evidence type="ECO:0000259" key="4">
    <source>
        <dbReference type="PROSITE" id="PS51755"/>
    </source>
</evidence>
<dbReference type="Proteomes" id="UP001519332">
    <property type="component" value="Unassembled WGS sequence"/>
</dbReference>
<dbReference type="SUPFAM" id="SSF52540">
    <property type="entry name" value="P-loop containing nucleoside triphosphate hydrolases"/>
    <property type="match status" value="1"/>
</dbReference>
<dbReference type="InterPro" id="IPR001867">
    <property type="entry name" value="OmpR/PhoB-type_DNA-bd"/>
</dbReference>
<dbReference type="InterPro" id="IPR016032">
    <property type="entry name" value="Sig_transdc_resp-reg_C-effctor"/>
</dbReference>
<evidence type="ECO:0000256" key="2">
    <source>
        <dbReference type="ARBA" id="ARBA00023125"/>
    </source>
</evidence>
<dbReference type="InterPro" id="IPR011990">
    <property type="entry name" value="TPR-like_helical_dom_sf"/>
</dbReference>
<dbReference type="PANTHER" id="PTHR47691">
    <property type="entry name" value="REGULATOR-RELATED"/>
    <property type="match status" value="1"/>
</dbReference>
<reference evidence="5 6" key="1">
    <citation type="submission" date="2021-03" db="EMBL/GenBank/DDBJ databases">
        <title>Sequencing the genomes of 1000 actinobacteria strains.</title>
        <authorList>
            <person name="Klenk H.-P."/>
        </authorList>
    </citation>
    <scope>NUCLEOTIDE SEQUENCE [LARGE SCALE GENOMIC DNA]</scope>
    <source>
        <strain evidence="5 6">DSM 46670</strain>
    </source>
</reference>
<comment type="similarity">
    <text evidence="1">Belongs to the AfsR/DnrI/RedD regulatory family.</text>
</comment>
<dbReference type="EMBL" id="JAGINW010000001">
    <property type="protein sequence ID" value="MBP2321332.1"/>
    <property type="molecule type" value="Genomic_DNA"/>
</dbReference>
<sequence>MRVAVLGPLSLRDGADREIEVGGPRLRMLLVRLALEAGRVVPSESLINSLWGEQPPSDATNALQTLVSRLRRAGIAKLLESHAVGYSLAVTDVDAHTFERLAAEGSRLLKAGQTTEAAEVLREALGLWRGPALVDVAEAPFAAPAVARLAELRLTAIEDRIEADISRGHESGVIVELYALTREHPLRERLAALLIRALHHAGRQADALAAYETARQNLAGELGVDPGPELQEVHLTVLRAKSAEVPGGGTRLPAQLTSFVGRQRELSELSGLLMADRLVTLIGPGGAGKTRLATEAATRMPGRVWFVPLAGLREAVDVPVALAAALGIGDSPIPEAAHVWPHRHPDVTKRLLDALANRADLVILDNCEHVISAAAHLADTLLAGCPRLRILATSRESLAITGETLLQVGPLELPDEHTSPEQAITHAAVRLLVDRAASVRPGFTVDTSNFHDVVSICHQLDGLPLALELAAARLRSMTVSQVAERLDDRFRLLSGGSRTSLPRHQTLGAVVEWSWGLLTDFERILATRLSVFAGAATLDAITAVCTGDDLSPNDVLYVLASLVEKSFVEAQEGADGPPRYRMLQTVRAFAGERLTDADAVRAKLAAYYLTLVEEMDSGLRGHEQLKCLAVVDAERDNIVAAVRVAVDKGDADTSYRIVAGWVWYWLLRQGIFGESLSEQLMPVERMLELESEAPPGPLLMVRALALSIGIDEPVVSQFQRIAEICADLGDELLTGRALIEPMAYVMMGNLDKAHEAFRRSLRCSDPWARATSALIGALAAENNGAMDTAERWFAGLIRRYRRLGDRWGLMMALNGLAGIRSMHGDITAAIELHTEAWRVEAELGPLAEPTMTMSRLGDQYYRIGDLERARQQQESALAGALRQGQQAISVAIRCRLAGVLKAGGDLAGAREQIAAAHAVLAARPESSEDPMLHWVATVEVFTLTAEGDLERARQVALAALNGVSKQTMAYLYDTQSTADVAEALAVIAAAAGDLTLAARLLGASAVIGGAQDMGSPDVRAVIDLFGPAELEVLAAARKMPMDEARALLRESASAPPDPEAPSTG</sequence>
<dbReference type="Pfam" id="PF25872">
    <property type="entry name" value="HTH_77"/>
    <property type="match status" value="1"/>
</dbReference>
<name>A0ABS4TA87_9PSEU</name>
<evidence type="ECO:0000256" key="1">
    <source>
        <dbReference type="ARBA" id="ARBA00005820"/>
    </source>
</evidence>